<dbReference type="Gene3D" id="3.40.50.150">
    <property type="entry name" value="Vaccinia Virus protein VP39"/>
    <property type="match status" value="1"/>
</dbReference>
<organism evidence="2 3">
    <name type="scientific">Prevotella jejuni</name>
    <dbReference type="NCBI Taxonomy" id="1177574"/>
    <lineage>
        <taxon>Bacteria</taxon>
        <taxon>Pseudomonadati</taxon>
        <taxon>Bacteroidota</taxon>
        <taxon>Bacteroidia</taxon>
        <taxon>Bacteroidales</taxon>
        <taxon>Prevotellaceae</taxon>
        <taxon>Prevotella</taxon>
    </lineage>
</organism>
<dbReference type="RefSeq" id="WP_089365604.1">
    <property type="nucleotide sequence ID" value="NZ_CP023864.1"/>
</dbReference>
<comment type="caution">
    <text evidence="2">The sequence shown here is derived from an EMBL/GenBank/DDBJ whole genome shotgun (WGS) entry which is preliminary data.</text>
</comment>
<protein>
    <submittedName>
        <fullName evidence="2">Type II restriction enzyme</fullName>
    </submittedName>
</protein>
<dbReference type="PROSITE" id="PS00092">
    <property type="entry name" value="N6_MTASE"/>
    <property type="match status" value="1"/>
</dbReference>
<evidence type="ECO:0000313" key="2">
    <source>
        <dbReference type="EMBL" id="SNR69951.1"/>
    </source>
</evidence>
<dbReference type="InterPro" id="IPR002052">
    <property type="entry name" value="DNA_methylase_N6_adenine_CS"/>
</dbReference>
<dbReference type="OrthoDB" id="9813673at2"/>
<dbReference type="EMBL" id="FZNZ01000005">
    <property type="protein sequence ID" value="SNR69951.1"/>
    <property type="molecule type" value="Genomic_DNA"/>
</dbReference>
<dbReference type="KEGG" id="pje:CRM71_13920"/>
<sequence>MSEPIDILEDRLLRDEPGLLEVLLVDHSTQKNIFWATDSYVAEGDGYGWHDSITVSAITGKHGSIIMPRALKTRDEQLRRSRQMAEVFTPAWLVKKMNDAIDDEWNRAQDGLEGEMEPWQRYVLTTELEISCGEAPFLTSRYDTVTAEPIPIDERVGLLDRKLQRVNEFATDAEWTRWALLALAHVYGYEWQGDNLLLAREALLATFVDYHEQRFSCRPAKDIIRKAAEIIAWNVWQMDGLKAVVPASCHDEKTVEAGLFETIETITPCAGCQKDDVLQHNGQQCRLRRWLPSATETPDSFECNYTDFITKKHKTYHKRKWLMKFDFVVGNPPYQDETLGEQKNYMPPVYHLFMDSAYSISDKVELVTPARFLFDAGSTPAVWNKKMLTDKHLKILFYEPDSSKVFPNINFRGGVAVSYRDAGKDYGEIEVFTPYKELNGILKKILPIVKEHSLADIAISRTSYRLTDTMHKENPKAMSYLTKGHPYDMATNIFDLLPFVFHMNKPNDGKEYIMVVGRENNERCYKYIRRDYVNEVSNLSKYKILLTKASGKGEFGEGLASLILGFPMLANTETFLSIGNFDTESEALHLQSYIKSKFLRALLSVLKVTQDITPIKFKYVPLQDFTMSSDIDWSQSISSIDLQLYDKYGLSEEERNFIETHVKEMD</sequence>
<reference evidence="2 3" key="1">
    <citation type="submission" date="2017-06" db="EMBL/GenBank/DDBJ databases">
        <authorList>
            <person name="Varghese N."/>
            <person name="Submissions S."/>
        </authorList>
    </citation>
    <scope>NUCLEOTIDE SEQUENCE [LARGE SCALE GENOMIC DNA]</scope>
    <source>
        <strain evidence="2 3">DSM 26989</strain>
    </source>
</reference>
<evidence type="ECO:0000259" key="1">
    <source>
        <dbReference type="Pfam" id="PF07669"/>
    </source>
</evidence>
<dbReference type="AlphaFoldDB" id="A0A2N9QRL8"/>
<dbReference type="InterPro" id="IPR011639">
    <property type="entry name" value="MethylTrfase_TaqI-like_dom"/>
</dbReference>
<keyword evidence="3" id="KW-1185">Reference proteome</keyword>
<evidence type="ECO:0000313" key="3">
    <source>
        <dbReference type="Proteomes" id="UP000198427"/>
    </source>
</evidence>
<dbReference type="InterPro" id="IPR029063">
    <property type="entry name" value="SAM-dependent_MTases_sf"/>
</dbReference>
<dbReference type="Proteomes" id="UP000198427">
    <property type="component" value="Unassembled WGS sequence"/>
</dbReference>
<dbReference type="GO" id="GO:0003676">
    <property type="term" value="F:nucleic acid binding"/>
    <property type="evidence" value="ECO:0007669"/>
    <property type="project" value="InterPro"/>
</dbReference>
<dbReference type="GO" id="GO:0006304">
    <property type="term" value="P:DNA modification"/>
    <property type="evidence" value="ECO:0007669"/>
    <property type="project" value="InterPro"/>
</dbReference>
<name>A0A2N9QRL8_9BACT</name>
<dbReference type="Pfam" id="PF07669">
    <property type="entry name" value="Eco57I"/>
    <property type="match status" value="1"/>
</dbReference>
<dbReference type="GO" id="GO:0009007">
    <property type="term" value="F:site-specific DNA-methyltransferase (adenine-specific) activity"/>
    <property type="evidence" value="ECO:0007669"/>
    <property type="project" value="UniProtKB-EC"/>
</dbReference>
<gene>
    <name evidence="2" type="ORF">SAMN06265364_10538</name>
</gene>
<dbReference type="GO" id="GO:0032259">
    <property type="term" value="P:methylation"/>
    <property type="evidence" value="ECO:0007669"/>
    <property type="project" value="InterPro"/>
</dbReference>
<feature type="domain" description="Type II methyltransferase M.TaqI-like" evidence="1">
    <location>
        <begin position="308"/>
        <end position="406"/>
    </location>
</feature>
<dbReference type="SUPFAM" id="SSF53335">
    <property type="entry name" value="S-adenosyl-L-methionine-dependent methyltransferases"/>
    <property type="match status" value="1"/>
</dbReference>
<dbReference type="GeneID" id="94030414"/>
<accession>A0A2N9QRL8</accession>
<dbReference type="REBASE" id="228472">
    <property type="entry name" value="Pje333ORF13920P"/>
</dbReference>
<proteinExistence type="predicted"/>